<dbReference type="Proteomes" id="UP000011648">
    <property type="component" value="Unassembled WGS sequence"/>
</dbReference>
<feature type="domain" description="Polysaccharide lyase 14" evidence="1">
    <location>
        <begin position="3"/>
        <end position="139"/>
    </location>
</feature>
<dbReference type="PATRIC" id="fig|1230458.4.peg.2088"/>
<reference evidence="2 3" key="1">
    <citation type="journal article" date="2014" name="PLoS Genet.">
        <title>Phylogenetically driven sequencing of extremely halophilic archaea reveals strategies for static and dynamic osmo-response.</title>
        <authorList>
            <person name="Becker E.A."/>
            <person name="Seitzer P.M."/>
            <person name="Tritt A."/>
            <person name="Larsen D."/>
            <person name="Krusor M."/>
            <person name="Yao A.I."/>
            <person name="Wu D."/>
            <person name="Madern D."/>
            <person name="Eisen J.A."/>
            <person name="Darling A.E."/>
            <person name="Facciotti M.T."/>
        </authorList>
    </citation>
    <scope>NUCLEOTIDE SEQUENCE [LARGE SCALE GENOMIC DNA]</scope>
    <source>
        <strain evidence="2 3">DSM 12281</strain>
    </source>
</reference>
<accession>M0A244</accession>
<organism evidence="2 3">
    <name type="scientific">Natrialba taiwanensis DSM 12281</name>
    <dbReference type="NCBI Taxonomy" id="1230458"/>
    <lineage>
        <taxon>Archaea</taxon>
        <taxon>Methanobacteriati</taxon>
        <taxon>Methanobacteriota</taxon>
        <taxon>Stenosarchaea group</taxon>
        <taxon>Halobacteria</taxon>
        <taxon>Halobacteriales</taxon>
        <taxon>Natrialbaceae</taxon>
        <taxon>Natrialba</taxon>
    </lineage>
</organism>
<protein>
    <recommendedName>
        <fullName evidence="1">Polysaccharide lyase 14 domain-containing protein</fullName>
    </recommendedName>
</protein>
<dbReference type="AlphaFoldDB" id="M0A244"/>
<sequence>GASGGHHNQGAAWSCRMNTPCQGGTYDGSDGAEVPFTSQVYDGTVDPDVHQYGYVDRWQAGGSKGEWTTIDYRIELNTPGVADGRLIGWVNGVKAFDREGYLFRDKDHAHQGVRCWRWHYYFGGSWGSPSDNKLYARNFSVWADESVPEM</sequence>
<dbReference type="OrthoDB" id="271868at2157"/>
<dbReference type="InterPro" id="IPR048958">
    <property type="entry name" value="Polysacc_lyase_14"/>
</dbReference>
<dbReference type="Gene3D" id="2.60.120.200">
    <property type="match status" value="1"/>
</dbReference>
<feature type="non-terminal residue" evidence="2">
    <location>
        <position position="1"/>
    </location>
</feature>
<dbReference type="PANTHER" id="PTHR40124:SF1">
    <property type="entry name" value="DISAGGREGATASE RELATED REPEAT PROTEIN"/>
    <property type="match status" value="1"/>
</dbReference>
<gene>
    <name evidence="2" type="ORF">C484_10361</name>
</gene>
<keyword evidence="3" id="KW-1185">Reference proteome</keyword>
<dbReference type="RefSeq" id="WP_006825824.1">
    <property type="nucleotide sequence ID" value="NZ_AOIL01000037.1"/>
</dbReference>
<evidence type="ECO:0000259" key="1">
    <source>
        <dbReference type="Pfam" id="PF21294"/>
    </source>
</evidence>
<name>M0A244_9EURY</name>
<dbReference type="STRING" id="1230458.C484_10361"/>
<evidence type="ECO:0000313" key="3">
    <source>
        <dbReference type="Proteomes" id="UP000011648"/>
    </source>
</evidence>
<evidence type="ECO:0000313" key="2">
    <source>
        <dbReference type="EMBL" id="ELY91423.1"/>
    </source>
</evidence>
<dbReference type="EMBL" id="AOIL01000037">
    <property type="protein sequence ID" value="ELY91423.1"/>
    <property type="molecule type" value="Genomic_DNA"/>
</dbReference>
<dbReference type="PANTHER" id="PTHR40124">
    <property type="match status" value="1"/>
</dbReference>
<dbReference type="Pfam" id="PF21294">
    <property type="entry name" value="Polysacc_lyase_14"/>
    <property type="match status" value="1"/>
</dbReference>
<comment type="caution">
    <text evidence="2">The sequence shown here is derived from an EMBL/GenBank/DDBJ whole genome shotgun (WGS) entry which is preliminary data.</text>
</comment>
<proteinExistence type="predicted"/>